<accession>A0A0D2G5J8</accession>
<dbReference type="AlphaFoldDB" id="A0A0D2G5J8"/>
<organism evidence="2 3">
    <name type="scientific">Phialophora macrospora</name>
    <dbReference type="NCBI Taxonomy" id="1851006"/>
    <lineage>
        <taxon>Eukaryota</taxon>
        <taxon>Fungi</taxon>
        <taxon>Dikarya</taxon>
        <taxon>Ascomycota</taxon>
        <taxon>Pezizomycotina</taxon>
        <taxon>Eurotiomycetes</taxon>
        <taxon>Chaetothyriomycetidae</taxon>
        <taxon>Chaetothyriales</taxon>
        <taxon>Herpotrichiellaceae</taxon>
        <taxon>Phialophora</taxon>
    </lineage>
</organism>
<dbReference type="HOGENOM" id="CLU_1377987_0_0_1"/>
<feature type="region of interest" description="Disordered" evidence="1">
    <location>
        <begin position="1"/>
        <end position="20"/>
    </location>
</feature>
<reference evidence="2 3" key="1">
    <citation type="submission" date="2015-01" db="EMBL/GenBank/DDBJ databases">
        <title>The Genome Sequence of Capronia semiimmersa CBS27337.</title>
        <authorList>
            <consortium name="The Broad Institute Genomics Platform"/>
            <person name="Cuomo C."/>
            <person name="de Hoog S."/>
            <person name="Gorbushina A."/>
            <person name="Stielow B."/>
            <person name="Teixiera M."/>
            <person name="Abouelleil A."/>
            <person name="Chapman S.B."/>
            <person name="Priest M."/>
            <person name="Young S.K."/>
            <person name="Wortman J."/>
            <person name="Nusbaum C."/>
            <person name="Birren B."/>
        </authorList>
    </citation>
    <scope>NUCLEOTIDE SEQUENCE [LARGE SCALE GENOMIC DNA]</scope>
    <source>
        <strain evidence="2 3">CBS 27337</strain>
    </source>
</reference>
<evidence type="ECO:0000313" key="2">
    <source>
        <dbReference type="EMBL" id="KIW67289.1"/>
    </source>
</evidence>
<protein>
    <submittedName>
        <fullName evidence="2">Uncharacterized protein</fullName>
    </submittedName>
</protein>
<keyword evidence="3" id="KW-1185">Reference proteome</keyword>
<feature type="compositionally biased region" description="Basic and acidic residues" evidence="1">
    <location>
        <begin position="138"/>
        <end position="148"/>
    </location>
</feature>
<dbReference type="Proteomes" id="UP000054266">
    <property type="component" value="Unassembled WGS sequence"/>
</dbReference>
<evidence type="ECO:0000313" key="3">
    <source>
        <dbReference type="Proteomes" id="UP000054266"/>
    </source>
</evidence>
<sequence>MPTQPVPATMPQRQEKTPLADEVKDRAFVSDYNESDYSDFLFLAPPLTAEFLPLAPKATDQADALGVKKAKIRPAETFNTGTTPPPVTPAEGFKKEYFQATFPPSGSRTPIPTEEQVAADRRERRPSFVEVTPVKVHHEHDKHGAAMHREKRHSHSSHSSEPMNWWPETESIAQHEWVDEGAEEEDVIEEEVWSDAFYE</sequence>
<gene>
    <name evidence="2" type="ORF">PV04_06554</name>
</gene>
<feature type="region of interest" description="Disordered" evidence="1">
    <location>
        <begin position="178"/>
        <end position="199"/>
    </location>
</feature>
<feature type="compositionally biased region" description="Acidic residues" evidence="1">
    <location>
        <begin position="179"/>
        <end position="199"/>
    </location>
</feature>
<feature type="region of interest" description="Disordered" evidence="1">
    <location>
        <begin position="138"/>
        <end position="165"/>
    </location>
</feature>
<name>A0A0D2G5J8_9EURO</name>
<dbReference type="EMBL" id="KN846959">
    <property type="protein sequence ID" value="KIW67289.1"/>
    <property type="molecule type" value="Genomic_DNA"/>
</dbReference>
<evidence type="ECO:0000256" key="1">
    <source>
        <dbReference type="SAM" id="MobiDB-lite"/>
    </source>
</evidence>
<proteinExistence type="predicted"/>
<feature type="region of interest" description="Disordered" evidence="1">
    <location>
        <begin position="100"/>
        <end position="125"/>
    </location>
</feature>